<keyword evidence="3 5" id="KW-1133">Transmembrane helix</keyword>
<proteinExistence type="inferred from homology"/>
<feature type="transmembrane region" description="Helical" evidence="5">
    <location>
        <begin position="21"/>
        <end position="39"/>
    </location>
</feature>
<keyword evidence="2 5" id="KW-0812">Transmembrane</keyword>
<sequence length="173" mass="17758">MRFVPSKGSGIKKDMADFSNPMLFAIAATFLAAGFVKGVTGMGPPTVAMAVLGARVSPLAAAGRLVIPSLVTSIRQFLARPARSAVLRRLWSMMLAIFAGMALSAGLLVGGETEATTTALGLALVACSIYTIFARQLRAPRQLEPWLSPIVGAATGLVTGGTGILGSGLIART</sequence>
<dbReference type="EMBL" id="BROH01000003">
    <property type="protein sequence ID" value="GKY87766.1"/>
    <property type="molecule type" value="Genomic_DNA"/>
</dbReference>
<organism evidence="6 7">
    <name type="scientific">Sinisalibacter aestuarii</name>
    <dbReference type="NCBI Taxonomy" id="2949426"/>
    <lineage>
        <taxon>Bacteria</taxon>
        <taxon>Pseudomonadati</taxon>
        <taxon>Pseudomonadota</taxon>
        <taxon>Alphaproteobacteria</taxon>
        <taxon>Rhodobacterales</taxon>
        <taxon>Roseobacteraceae</taxon>
        <taxon>Sinisalibacter</taxon>
    </lineage>
</organism>
<accession>A0ABQ5LS03</accession>
<dbReference type="InterPro" id="IPR002781">
    <property type="entry name" value="TM_pro_TauE-like"/>
</dbReference>
<evidence type="ECO:0000313" key="7">
    <source>
        <dbReference type="Proteomes" id="UP001144205"/>
    </source>
</evidence>
<dbReference type="Pfam" id="PF01925">
    <property type="entry name" value="TauE"/>
    <property type="match status" value="1"/>
</dbReference>
<evidence type="ECO:0000256" key="2">
    <source>
        <dbReference type="ARBA" id="ARBA00022692"/>
    </source>
</evidence>
<evidence type="ECO:0000256" key="4">
    <source>
        <dbReference type="ARBA" id="ARBA00023136"/>
    </source>
</evidence>
<feature type="transmembrane region" description="Helical" evidence="5">
    <location>
        <begin position="115"/>
        <end position="134"/>
    </location>
</feature>
<comment type="subcellular location">
    <subcellularLocation>
        <location evidence="5">Cell membrane</location>
        <topology evidence="5">Multi-pass membrane protein</topology>
    </subcellularLocation>
    <subcellularLocation>
        <location evidence="1">Membrane</location>
        <topology evidence="1">Multi-pass membrane protein</topology>
    </subcellularLocation>
</comment>
<reference evidence="6" key="1">
    <citation type="journal article" date="2023" name="Int. J. Syst. Evol. Microbiol.">
        <title>Sinisalibacter aestuarii sp. nov., isolated from estuarine sediment of the Arakawa River.</title>
        <authorList>
            <person name="Arafat S.T."/>
            <person name="Hirano S."/>
            <person name="Sato A."/>
            <person name="Takeuchi K."/>
            <person name="Yasuda T."/>
            <person name="Terahara T."/>
            <person name="Hamada M."/>
            <person name="Kobayashi T."/>
        </authorList>
    </citation>
    <scope>NUCLEOTIDE SEQUENCE</scope>
    <source>
        <strain evidence="6">B-399</strain>
    </source>
</reference>
<keyword evidence="4 5" id="KW-0472">Membrane</keyword>
<gene>
    <name evidence="6" type="ORF">STA1M1_16350</name>
</gene>
<evidence type="ECO:0000256" key="1">
    <source>
        <dbReference type="ARBA" id="ARBA00004141"/>
    </source>
</evidence>
<feature type="transmembrane region" description="Helical" evidence="5">
    <location>
        <begin position="146"/>
        <end position="171"/>
    </location>
</feature>
<keyword evidence="5" id="KW-1003">Cell membrane</keyword>
<protein>
    <recommendedName>
        <fullName evidence="5">Probable membrane transporter protein</fullName>
    </recommendedName>
</protein>
<evidence type="ECO:0000313" key="6">
    <source>
        <dbReference type="EMBL" id="GKY87766.1"/>
    </source>
</evidence>
<comment type="caution">
    <text evidence="6">The sequence shown here is derived from an EMBL/GenBank/DDBJ whole genome shotgun (WGS) entry which is preliminary data.</text>
</comment>
<dbReference type="Proteomes" id="UP001144205">
    <property type="component" value="Unassembled WGS sequence"/>
</dbReference>
<name>A0ABQ5LS03_9RHOB</name>
<evidence type="ECO:0000256" key="3">
    <source>
        <dbReference type="ARBA" id="ARBA00022989"/>
    </source>
</evidence>
<keyword evidence="7" id="KW-1185">Reference proteome</keyword>
<comment type="similarity">
    <text evidence="5">Belongs to the 4-toluene sulfonate uptake permease (TSUP) (TC 2.A.102) family.</text>
</comment>
<evidence type="ECO:0000256" key="5">
    <source>
        <dbReference type="RuleBase" id="RU363041"/>
    </source>
</evidence>
<feature type="transmembrane region" description="Helical" evidence="5">
    <location>
        <begin position="90"/>
        <end position="109"/>
    </location>
</feature>